<evidence type="ECO:0000259" key="7">
    <source>
        <dbReference type="PROSITE" id="PS50089"/>
    </source>
</evidence>
<dbReference type="SUPFAM" id="SSF52540">
    <property type="entry name" value="P-loop containing nucleoside triphosphate hydrolases"/>
    <property type="match status" value="1"/>
</dbReference>
<organism evidence="8 9">
    <name type="scientific">Diploscapter pachys</name>
    <dbReference type="NCBI Taxonomy" id="2018661"/>
    <lineage>
        <taxon>Eukaryota</taxon>
        <taxon>Metazoa</taxon>
        <taxon>Ecdysozoa</taxon>
        <taxon>Nematoda</taxon>
        <taxon>Chromadorea</taxon>
        <taxon>Rhabditida</taxon>
        <taxon>Rhabditina</taxon>
        <taxon>Rhabditomorpha</taxon>
        <taxon>Rhabditoidea</taxon>
        <taxon>Rhabditidae</taxon>
        <taxon>Diploscapter</taxon>
    </lineage>
</organism>
<dbReference type="SMART" id="SM00175">
    <property type="entry name" value="RAB"/>
    <property type="match status" value="1"/>
</dbReference>
<evidence type="ECO:0000256" key="3">
    <source>
        <dbReference type="ARBA" id="ARBA00022833"/>
    </source>
</evidence>
<feature type="region of interest" description="Disordered" evidence="5">
    <location>
        <begin position="501"/>
        <end position="540"/>
    </location>
</feature>
<dbReference type="PANTHER" id="PTHR14932:SF1">
    <property type="entry name" value="RAB-LIKE PROTEIN 6"/>
    <property type="match status" value="1"/>
</dbReference>
<dbReference type="AlphaFoldDB" id="A0A2A2J5P0"/>
<evidence type="ECO:0000256" key="6">
    <source>
        <dbReference type="SAM" id="Phobius"/>
    </source>
</evidence>
<dbReference type="PANTHER" id="PTHR14932">
    <property type="entry name" value="RAS GTPASE-RELATED"/>
    <property type="match status" value="1"/>
</dbReference>
<gene>
    <name evidence="8" type="ORF">WR25_20687</name>
</gene>
<feature type="transmembrane region" description="Helical" evidence="6">
    <location>
        <begin position="356"/>
        <end position="381"/>
    </location>
</feature>
<feature type="transmembrane region" description="Helical" evidence="6">
    <location>
        <begin position="262"/>
        <end position="286"/>
    </location>
</feature>
<name>A0A2A2J5P0_9BILA</name>
<keyword evidence="1" id="KW-0479">Metal-binding</keyword>
<dbReference type="GO" id="GO:0008270">
    <property type="term" value="F:zinc ion binding"/>
    <property type="evidence" value="ECO:0007669"/>
    <property type="project" value="UniProtKB-KW"/>
</dbReference>
<keyword evidence="6" id="KW-0812">Transmembrane</keyword>
<dbReference type="Pfam" id="PF08477">
    <property type="entry name" value="Roc"/>
    <property type="match status" value="1"/>
</dbReference>
<feature type="transmembrane region" description="Helical" evidence="6">
    <location>
        <begin position="316"/>
        <end position="344"/>
    </location>
</feature>
<dbReference type="Gene3D" id="3.30.40.10">
    <property type="entry name" value="Zinc/RING finger domain, C3HC4 (zinc finger)"/>
    <property type="match status" value="1"/>
</dbReference>
<dbReference type="InterPro" id="IPR001841">
    <property type="entry name" value="Znf_RING"/>
</dbReference>
<evidence type="ECO:0000256" key="5">
    <source>
        <dbReference type="SAM" id="MobiDB-lite"/>
    </source>
</evidence>
<proteinExistence type="predicted"/>
<dbReference type="InterPro" id="IPR027417">
    <property type="entry name" value="P-loop_NTPase"/>
</dbReference>
<evidence type="ECO:0000256" key="1">
    <source>
        <dbReference type="ARBA" id="ARBA00022723"/>
    </source>
</evidence>
<accession>A0A2A2J5P0</accession>
<keyword evidence="6" id="KW-0472">Membrane</keyword>
<keyword evidence="6" id="KW-1133">Transmembrane helix</keyword>
<dbReference type="SUPFAM" id="SSF57850">
    <property type="entry name" value="RING/U-box"/>
    <property type="match status" value="1"/>
</dbReference>
<dbReference type="InterPro" id="IPR017907">
    <property type="entry name" value="Znf_RING_CS"/>
</dbReference>
<sequence>MITALRRKLAGDKDGPSQSGPNAGNLPSGFANHQQNSGSMPRGVQRCDQELQRKYARGVQYNMKLVIRGDRNVGKSCLLKRLQGFPFQEEYVATDEIQVANIHWNYKATDDVVKVDVWDIVDQSTKKRIKNDKLKLSNTAAKTDGEEWEDAACDARFVDVYKGAHGAIFMLDITKQWTWDYVQKEINTVPEHIPVLIVANHRDMGHHRQMAIFDQNGVNVFCTGIPWSALCRHFSAFVLYGYALYQWPGNIVTHDWAGDDTVFAFSLTSLMFTMTMWSTMLFHYLVSAGRVEIDWTSGRVRAKGWMVKFSRRAHRVMLSLSLAISAMAIIQSTTTSMVITHFYLKTDQPPTNEQHLILIMLKVDQTLAFFLFVYVLGRLVFEPVSIRKRRTPVSGQNDGENGRRKEVTTRSGKFDLPDFCDECSICIERWANRQLGCGHVICCCCLGEIWRTEMGGEMKCPFCRSPITVVRRLLITDGGNVERNDCCGTMLSLKVTPASSSDGVEWEELVERRQETQQNRDRLSTVNEEDSEDQPGTSHD</sequence>
<dbReference type="InterPro" id="IPR013083">
    <property type="entry name" value="Znf_RING/FYVE/PHD"/>
</dbReference>
<dbReference type="OrthoDB" id="207081at2759"/>
<evidence type="ECO:0000313" key="9">
    <source>
        <dbReference type="Proteomes" id="UP000218231"/>
    </source>
</evidence>
<comment type="caution">
    <text evidence="8">The sequence shown here is derived from an EMBL/GenBank/DDBJ whole genome shotgun (WGS) entry which is preliminary data.</text>
</comment>
<evidence type="ECO:0000256" key="2">
    <source>
        <dbReference type="ARBA" id="ARBA00022771"/>
    </source>
</evidence>
<dbReference type="SMART" id="SM00184">
    <property type="entry name" value="RING"/>
    <property type="match status" value="1"/>
</dbReference>
<keyword evidence="2 4" id="KW-0863">Zinc-finger</keyword>
<dbReference type="STRING" id="2018661.A0A2A2J5P0"/>
<dbReference type="PROSITE" id="PS00518">
    <property type="entry name" value="ZF_RING_1"/>
    <property type="match status" value="1"/>
</dbReference>
<dbReference type="GO" id="GO:0005634">
    <property type="term" value="C:nucleus"/>
    <property type="evidence" value="ECO:0007669"/>
    <property type="project" value="TreeGrafter"/>
</dbReference>
<dbReference type="Proteomes" id="UP000218231">
    <property type="component" value="Unassembled WGS sequence"/>
</dbReference>
<evidence type="ECO:0000313" key="8">
    <source>
        <dbReference type="EMBL" id="PAV56893.1"/>
    </source>
</evidence>
<keyword evidence="3" id="KW-0862">Zinc</keyword>
<feature type="transmembrane region" description="Helical" evidence="6">
    <location>
        <begin position="218"/>
        <end position="242"/>
    </location>
</feature>
<dbReference type="GO" id="GO:0005525">
    <property type="term" value="F:GTP binding"/>
    <property type="evidence" value="ECO:0007669"/>
    <property type="project" value="InterPro"/>
</dbReference>
<dbReference type="GO" id="GO:0005829">
    <property type="term" value="C:cytosol"/>
    <property type="evidence" value="ECO:0007669"/>
    <property type="project" value="TreeGrafter"/>
</dbReference>
<dbReference type="PROSITE" id="PS51419">
    <property type="entry name" value="RAB"/>
    <property type="match status" value="1"/>
</dbReference>
<keyword evidence="9" id="KW-1185">Reference proteome</keyword>
<evidence type="ECO:0000256" key="4">
    <source>
        <dbReference type="PROSITE-ProRule" id="PRU00175"/>
    </source>
</evidence>
<reference evidence="8 9" key="1">
    <citation type="journal article" date="2017" name="Curr. Biol.">
        <title>Genome architecture and evolution of a unichromosomal asexual nematode.</title>
        <authorList>
            <person name="Fradin H."/>
            <person name="Zegar C."/>
            <person name="Gutwein M."/>
            <person name="Lucas J."/>
            <person name="Kovtun M."/>
            <person name="Corcoran D."/>
            <person name="Baugh L.R."/>
            <person name="Kiontke K."/>
            <person name="Gunsalus K."/>
            <person name="Fitch D.H."/>
            <person name="Piano F."/>
        </authorList>
    </citation>
    <scope>NUCLEOTIDE SEQUENCE [LARGE SCALE GENOMIC DNA]</scope>
    <source>
        <strain evidence="8">PF1309</strain>
    </source>
</reference>
<feature type="compositionally biased region" description="Basic and acidic residues" evidence="5">
    <location>
        <begin position="509"/>
        <end position="523"/>
    </location>
</feature>
<dbReference type="Gene3D" id="3.40.50.300">
    <property type="entry name" value="P-loop containing nucleotide triphosphate hydrolases"/>
    <property type="match status" value="1"/>
</dbReference>
<feature type="region of interest" description="Disordered" evidence="5">
    <location>
        <begin position="1"/>
        <end position="45"/>
    </location>
</feature>
<protein>
    <recommendedName>
        <fullName evidence="7">RING-type domain-containing protein</fullName>
    </recommendedName>
</protein>
<dbReference type="PRINTS" id="PR00449">
    <property type="entry name" value="RASTRNSFRMNG"/>
</dbReference>
<dbReference type="PROSITE" id="PS50089">
    <property type="entry name" value="ZF_RING_2"/>
    <property type="match status" value="1"/>
</dbReference>
<dbReference type="InterPro" id="IPR040385">
    <property type="entry name" value="RABL6"/>
</dbReference>
<feature type="domain" description="RING-type" evidence="7">
    <location>
        <begin position="423"/>
        <end position="464"/>
    </location>
</feature>
<dbReference type="EMBL" id="LIAE01010673">
    <property type="protein sequence ID" value="PAV56893.1"/>
    <property type="molecule type" value="Genomic_DNA"/>
</dbReference>